<comment type="caution">
    <text evidence="2">The sequence shown here is derived from an EMBL/GenBank/DDBJ whole genome shotgun (WGS) entry which is preliminary data.</text>
</comment>
<sequence length="88" mass="10057">MFGAYTTAGGMAISRLVFRFFWFGFSSVAVTYIYLKVLHERNDYSNDHSIFGYTVYAALRLVLALLLKFAACRLRANHLMTKSFTIPC</sequence>
<keyword evidence="1" id="KW-0472">Membrane</keyword>
<feature type="transmembrane region" description="Helical" evidence="1">
    <location>
        <begin position="50"/>
        <end position="71"/>
    </location>
</feature>
<dbReference type="AlphaFoldDB" id="A0A2P6P5B9"/>
<proteinExistence type="predicted"/>
<accession>A0A2P6P5B9</accession>
<keyword evidence="1" id="KW-1133">Transmembrane helix</keyword>
<name>A0A2P6P5B9_ROSCH</name>
<protein>
    <submittedName>
        <fullName evidence="2">Putative 1,3-beta-glucan synthase</fullName>
        <ecNumber evidence="2">2.4.1.34</ecNumber>
    </submittedName>
</protein>
<keyword evidence="2" id="KW-0808">Transferase</keyword>
<evidence type="ECO:0000313" key="2">
    <source>
        <dbReference type="EMBL" id="PRQ17127.1"/>
    </source>
</evidence>
<dbReference type="GO" id="GO:0003843">
    <property type="term" value="F:1,3-beta-D-glucan synthase activity"/>
    <property type="evidence" value="ECO:0007669"/>
    <property type="project" value="UniProtKB-EC"/>
</dbReference>
<organism evidence="2 3">
    <name type="scientific">Rosa chinensis</name>
    <name type="common">China rose</name>
    <dbReference type="NCBI Taxonomy" id="74649"/>
    <lineage>
        <taxon>Eukaryota</taxon>
        <taxon>Viridiplantae</taxon>
        <taxon>Streptophyta</taxon>
        <taxon>Embryophyta</taxon>
        <taxon>Tracheophyta</taxon>
        <taxon>Spermatophyta</taxon>
        <taxon>Magnoliopsida</taxon>
        <taxon>eudicotyledons</taxon>
        <taxon>Gunneridae</taxon>
        <taxon>Pentapetalae</taxon>
        <taxon>rosids</taxon>
        <taxon>fabids</taxon>
        <taxon>Rosales</taxon>
        <taxon>Rosaceae</taxon>
        <taxon>Rosoideae</taxon>
        <taxon>Rosoideae incertae sedis</taxon>
        <taxon>Rosa</taxon>
    </lineage>
</organism>
<dbReference type="Gramene" id="PRQ17127">
    <property type="protein sequence ID" value="PRQ17127"/>
    <property type="gene ID" value="RchiOBHm_Chr7g0191651"/>
</dbReference>
<feature type="transmembrane region" description="Helical" evidence="1">
    <location>
        <begin position="16"/>
        <end position="35"/>
    </location>
</feature>
<evidence type="ECO:0000313" key="3">
    <source>
        <dbReference type="Proteomes" id="UP000238479"/>
    </source>
</evidence>
<dbReference type="Proteomes" id="UP000238479">
    <property type="component" value="Chromosome 7"/>
</dbReference>
<gene>
    <name evidence="2" type="ORF">RchiOBHm_Chr7g0191651</name>
</gene>
<evidence type="ECO:0000256" key="1">
    <source>
        <dbReference type="SAM" id="Phobius"/>
    </source>
</evidence>
<keyword evidence="1" id="KW-0812">Transmembrane</keyword>
<dbReference type="EC" id="2.4.1.34" evidence="2"/>
<reference evidence="2 3" key="1">
    <citation type="journal article" date="2018" name="Nat. Genet.">
        <title>The Rosa genome provides new insights in the design of modern roses.</title>
        <authorList>
            <person name="Bendahmane M."/>
        </authorList>
    </citation>
    <scope>NUCLEOTIDE SEQUENCE [LARGE SCALE GENOMIC DNA]</scope>
    <source>
        <strain evidence="3">cv. Old Blush</strain>
    </source>
</reference>
<dbReference type="EMBL" id="PDCK01000045">
    <property type="protein sequence ID" value="PRQ17127.1"/>
    <property type="molecule type" value="Genomic_DNA"/>
</dbReference>
<keyword evidence="3" id="KW-1185">Reference proteome</keyword>
<keyword evidence="2" id="KW-0328">Glycosyltransferase</keyword>
<dbReference type="STRING" id="74649.A0A2P6P5B9"/>